<dbReference type="EMBL" id="PKSM01000150">
    <property type="protein sequence ID" value="POW07155.1"/>
    <property type="molecule type" value="Genomic_DNA"/>
</dbReference>
<keyword evidence="2" id="KW-1185">Reference proteome</keyword>
<reference evidence="1 2" key="1">
    <citation type="submission" date="2017-12" db="EMBL/GenBank/DDBJ databases">
        <title>Gene loss provides genomic basis for host adaptation in cereal stripe rust fungi.</title>
        <authorList>
            <person name="Xia C."/>
        </authorList>
    </citation>
    <scope>NUCLEOTIDE SEQUENCE [LARGE SCALE GENOMIC DNA]</scope>
    <source>
        <strain evidence="1 2">93TX-2</strain>
    </source>
</reference>
<reference evidence="2" key="2">
    <citation type="journal article" date="2018" name="BMC Genomics">
        <title>Genomic insights into host adaptation between the wheat stripe rust pathogen (Puccinia striiformis f. sp. tritici) and the barley stripe rust pathogen (Puccinia striiformis f. sp. hordei).</title>
        <authorList>
            <person name="Xia C."/>
            <person name="Wang M."/>
            <person name="Yin C."/>
            <person name="Cornejo O.E."/>
            <person name="Hulbert S.H."/>
            <person name="Chen X."/>
        </authorList>
    </citation>
    <scope>NUCLEOTIDE SEQUENCE [LARGE SCALE GENOMIC DNA]</scope>
    <source>
        <strain evidence="2">93TX-2</strain>
    </source>
</reference>
<protein>
    <submittedName>
        <fullName evidence="1">Uncharacterized protein</fullName>
    </submittedName>
</protein>
<evidence type="ECO:0000313" key="1">
    <source>
        <dbReference type="EMBL" id="POW07155.1"/>
    </source>
</evidence>
<evidence type="ECO:0000313" key="2">
    <source>
        <dbReference type="Proteomes" id="UP000238274"/>
    </source>
</evidence>
<dbReference type="VEuPathDB" id="FungiDB:PSTT_15277"/>
<dbReference type="VEuPathDB" id="FungiDB:PSHT_10072"/>
<gene>
    <name evidence="1" type="ORF">PSHT_10072</name>
</gene>
<name>A0A2S4VCG0_9BASI</name>
<sequence>MYMRPQTKRPTTDIKTMGVAGLPIWLILTVLSGHINQSTCLSTFEDTFKVVYSDTPLLVSSRKEITKMLEEGQPPLTAMEYGQMVSNLQTQPAIGTQDPTKPLVSLCLFTRPFSTYSGAEATCLRDSQSAIQSDLEDKILPHLYRLRYPGLGPGFTRDAQEKYLELMKTLSENLLFDHPEIEKTMSLKYSPSLNPPNQGDSSELNNFRRPRRVRRVTWRGAARRTFWDSVELGDTSMNTGQEQHLSKIFNEFDKIYQLLVSEKSHTTSHGPKKTIYSLIFGLSDVLTRYLVVLERYRLIDSEPLSEFLNAENHWMVIFNHVFGKIPSAGDPAGMQLMYDFRDSLQHSGVTEEIHGLLHLIQEKNWKKMEQLYLATQITLYDGSNQMWNRVKKLFFETVVNFHPSPNSIDNHNVNFAMLELAADTNTIKHSNPSEDWESIGLRMHRTKNLKLTLSMIHYFIQFLAENNGAQWIKNFKNQSFYPTLRAIDMQAKLLHEVLKISYYKYGELIQVMGTQEQILEHLLPTYLTGKNSIGVGDRLKQTLEAVSQGYSSHERRIISLKESSWIMGILDKPIENKLDHLTAEPSEGNGEKFSQLLQVNGKPIFEKDSNLKTIIHMIIEELARIQKSDDSLSRTKDAMARLFKQ</sequence>
<organism evidence="1 2">
    <name type="scientific">Puccinia striiformis</name>
    <dbReference type="NCBI Taxonomy" id="27350"/>
    <lineage>
        <taxon>Eukaryota</taxon>
        <taxon>Fungi</taxon>
        <taxon>Dikarya</taxon>
        <taxon>Basidiomycota</taxon>
        <taxon>Pucciniomycotina</taxon>
        <taxon>Pucciniomycetes</taxon>
        <taxon>Pucciniales</taxon>
        <taxon>Pucciniaceae</taxon>
        <taxon>Puccinia</taxon>
    </lineage>
</organism>
<dbReference type="Proteomes" id="UP000238274">
    <property type="component" value="Unassembled WGS sequence"/>
</dbReference>
<reference evidence="2" key="3">
    <citation type="journal article" date="2018" name="Mol. Plant Microbe Interact.">
        <title>Genome sequence resources for the wheat stripe rust pathogen (Puccinia striiformis f. sp. tritici) and the barley stripe rust pathogen (Puccinia striiformis f. sp. hordei).</title>
        <authorList>
            <person name="Xia C."/>
            <person name="Wang M."/>
            <person name="Yin C."/>
            <person name="Cornejo O.E."/>
            <person name="Hulbert S.H."/>
            <person name="Chen X."/>
        </authorList>
    </citation>
    <scope>NUCLEOTIDE SEQUENCE [LARGE SCALE GENOMIC DNA]</scope>
    <source>
        <strain evidence="2">93TX-2</strain>
    </source>
</reference>
<proteinExistence type="predicted"/>
<dbReference type="AlphaFoldDB" id="A0A2S4VCG0"/>
<accession>A0A2S4VCG0</accession>
<comment type="caution">
    <text evidence="1">The sequence shown here is derived from an EMBL/GenBank/DDBJ whole genome shotgun (WGS) entry which is preliminary data.</text>
</comment>